<name>A0A9P3UQC1_LYOSH</name>
<keyword evidence="2" id="KW-1185">Reference proteome</keyword>
<evidence type="ECO:0000313" key="1">
    <source>
        <dbReference type="EMBL" id="GLB43749.1"/>
    </source>
</evidence>
<dbReference type="EMBL" id="BRPK01000014">
    <property type="protein sequence ID" value="GLB43749.1"/>
    <property type="molecule type" value="Genomic_DNA"/>
</dbReference>
<dbReference type="OrthoDB" id="1637350at2759"/>
<accession>A0A9P3UQC1</accession>
<gene>
    <name evidence="1" type="ORF">LshimejAT787_1402610</name>
</gene>
<proteinExistence type="predicted"/>
<evidence type="ECO:0000313" key="2">
    <source>
        <dbReference type="Proteomes" id="UP001063166"/>
    </source>
</evidence>
<protein>
    <submittedName>
        <fullName evidence="1">Uncharacterized protein</fullName>
    </submittedName>
</protein>
<sequence length="154" mass="16516">MHASAIASDSLVDLFLDGMLLEGAVAFPEEHEFWKMPRRIDGEAVTTVSTLDALTAAVTGTAKKFVIISGTITGKTVVKEGTDTSVLLQTSRDGGPFSHSQGLFLLGWASRRLGRVPGMAHSVPSLCLWIPMRSKRTVPEASVAWLIATWPPPS</sequence>
<reference evidence="1" key="1">
    <citation type="submission" date="2022-07" db="EMBL/GenBank/DDBJ databases">
        <title>The genome of Lyophyllum shimeji provides insight into the initial evolution of ectomycorrhizal fungal genome.</title>
        <authorList>
            <person name="Kobayashi Y."/>
            <person name="Shibata T."/>
            <person name="Hirakawa H."/>
            <person name="Shigenobu S."/>
            <person name="Nishiyama T."/>
            <person name="Yamada A."/>
            <person name="Hasebe M."/>
            <person name="Kawaguchi M."/>
        </authorList>
    </citation>
    <scope>NUCLEOTIDE SEQUENCE</scope>
    <source>
        <strain evidence="1">AT787</strain>
    </source>
</reference>
<organism evidence="1 2">
    <name type="scientific">Lyophyllum shimeji</name>
    <name type="common">Hon-shimeji</name>
    <name type="synonym">Tricholoma shimeji</name>
    <dbReference type="NCBI Taxonomy" id="47721"/>
    <lineage>
        <taxon>Eukaryota</taxon>
        <taxon>Fungi</taxon>
        <taxon>Dikarya</taxon>
        <taxon>Basidiomycota</taxon>
        <taxon>Agaricomycotina</taxon>
        <taxon>Agaricomycetes</taxon>
        <taxon>Agaricomycetidae</taxon>
        <taxon>Agaricales</taxon>
        <taxon>Tricholomatineae</taxon>
        <taxon>Lyophyllaceae</taxon>
        <taxon>Lyophyllum</taxon>
    </lineage>
</organism>
<dbReference type="AlphaFoldDB" id="A0A9P3UQC1"/>
<dbReference type="Proteomes" id="UP001063166">
    <property type="component" value="Unassembled WGS sequence"/>
</dbReference>
<comment type="caution">
    <text evidence="1">The sequence shown here is derived from an EMBL/GenBank/DDBJ whole genome shotgun (WGS) entry which is preliminary data.</text>
</comment>